<proteinExistence type="predicted"/>
<dbReference type="EMBL" id="CAKLBY020000223">
    <property type="protein sequence ID" value="CAK7936199.1"/>
    <property type="molecule type" value="Genomic_DNA"/>
</dbReference>
<feature type="region of interest" description="Disordered" evidence="1">
    <location>
        <begin position="331"/>
        <end position="419"/>
    </location>
</feature>
<feature type="compositionally biased region" description="Polar residues" evidence="1">
    <location>
        <begin position="120"/>
        <end position="141"/>
    </location>
</feature>
<organism evidence="2 3">
    <name type="scientific">Peronospora matthiolae</name>
    <dbReference type="NCBI Taxonomy" id="2874970"/>
    <lineage>
        <taxon>Eukaryota</taxon>
        <taxon>Sar</taxon>
        <taxon>Stramenopiles</taxon>
        <taxon>Oomycota</taxon>
        <taxon>Peronosporomycetes</taxon>
        <taxon>Peronosporales</taxon>
        <taxon>Peronosporaceae</taxon>
        <taxon>Peronospora</taxon>
    </lineage>
</organism>
<gene>
    <name evidence="2" type="ORF">PM001_LOCUS21349</name>
</gene>
<feature type="compositionally biased region" description="Basic and acidic residues" evidence="1">
    <location>
        <begin position="45"/>
        <end position="54"/>
    </location>
</feature>
<comment type="caution">
    <text evidence="2">The sequence shown here is derived from an EMBL/GenBank/DDBJ whole genome shotgun (WGS) entry which is preliminary data.</text>
</comment>
<feature type="compositionally biased region" description="Basic and acidic residues" evidence="1">
    <location>
        <begin position="342"/>
        <end position="353"/>
    </location>
</feature>
<feature type="compositionally biased region" description="Basic and acidic residues" evidence="1">
    <location>
        <begin position="409"/>
        <end position="419"/>
    </location>
</feature>
<evidence type="ECO:0000313" key="3">
    <source>
        <dbReference type="Proteomes" id="UP001162060"/>
    </source>
</evidence>
<feature type="compositionally biased region" description="Polar residues" evidence="1">
    <location>
        <begin position="28"/>
        <end position="38"/>
    </location>
</feature>
<evidence type="ECO:0000313" key="2">
    <source>
        <dbReference type="EMBL" id="CAK7936199.1"/>
    </source>
</evidence>
<reference evidence="2" key="1">
    <citation type="submission" date="2024-01" db="EMBL/GenBank/DDBJ databases">
        <authorList>
            <person name="Webb A."/>
        </authorList>
    </citation>
    <scope>NUCLEOTIDE SEQUENCE</scope>
    <source>
        <strain evidence="2">Pm1</strain>
    </source>
</reference>
<dbReference type="AlphaFoldDB" id="A0AAV1UMX7"/>
<feature type="region of interest" description="Disordered" evidence="1">
    <location>
        <begin position="1"/>
        <end position="143"/>
    </location>
</feature>
<protein>
    <submittedName>
        <fullName evidence="2">Uncharacterized protein</fullName>
    </submittedName>
</protein>
<dbReference type="Proteomes" id="UP001162060">
    <property type="component" value="Unassembled WGS sequence"/>
</dbReference>
<sequence length="539" mass="60209">MRCASKAAESASARLCADAEAETTATDVSSVAEATQPVSHGDAGAGHEDTRVFTEYELGVSYSPDTEDGSVSTAIESKPPAMRGMDDALRRSIFGSSDESDEPSPKRRRSRSRDSGAHSGVSSPMDTTSQRGASTSVGTSQEEWDRNVLRLAPEKKAWMPPKSVLDHLSAATSDRYRTRLFDSSRIHHLDPSAKNYRAENEFFIDAFFRHRWYSGNHKRDGPSLLQAWNAYIHNLEDIGRDAWNDKLIKARDKFEKRTLTGARYKLHRLSREKGLPCLSWGDSCPCCVNNSARAPKEAYLFNSPWWRARISIEMYEGIDNLKSLYDRAGKTFSGGPSTTQDVPRRTARPDPVRRSSVGSGAPRNPRTGDSRATGRDNSSDVRSRRGGSTAAQLDSAGHRESPLMEVEEEERRSPHDHVDRCVPESFFDRVTQGLRDDLEHERNRRLQMADTASKHRAEFAFAQLKNERSLTSLRDELRVARGIADRSWDEITALQTLVDAHPIGSTRLSARCLSARAFFIGRSIVLMAVQYTKWADVLG</sequence>
<feature type="compositionally biased region" description="Basic and acidic residues" evidence="1">
    <location>
        <begin position="366"/>
        <end position="383"/>
    </location>
</feature>
<name>A0AAV1UMX7_9STRA</name>
<accession>A0AAV1UMX7</accession>
<evidence type="ECO:0000256" key="1">
    <source>
        <dbReference type="SAM" id="MobiDB-lite"/>
    </source>
</evidence>